<evidence type="ECO:0000313" key="1">
    <source>
        <dbReference type="EMBL" id="KAK1862994.1"/>
    </source>
</evidence>
<comment type="caution">
    <text evidence="1">The sequence shown here is derived from an EMBL/GenBank/DDBJ whole genome shotgun (WGS) entry which is preliminary data.</text>
</comment>
<organism evidence="1 2">
    <name type="scientific">Pyropia yezoensis</name>
    <name type="common">Susabi-nori</name>
    <name type="synonym">Porphyra yezoensis</name>
    <dbReference type="NCBI Taxonomy" id="2788"/>
    <lineage>
        <taxon>Eukaryota</taxon>
        <taxon>Rhodophyta</taxon>
        <taxon>Bangiophyceae</taxon>
        <taxon>Bangiales</taxon>
        <taxon>Bangiaceae</taxon>
        <taxon>Pyropia</taxon>
    </lineage>
</organism>
<sequence length="186" mass="19900">MTGSGNPWDDAAQPGRSLGGSAATPAPPPVGLARSGRPWAGGWWATTAARATASSAAGVCTRRPRRWGTKTPPPFGTANGVVLPAARPELRCRRSYHHRRGRHSLQQRAARAKATPPSPANYRFCHRHGRGGGRRPPPPSREGDDRLYQLRRAGLAVSQRGDVAAVAAMAAGRGGDRLSRPTRWPW</sequence>
<evidence type="ECO:0000313" key="2">
    <source>
        <dbReference type="Proteomes" id="UP000798662"/>
    </source>
</evidence>
<gene>
    <name evidence="1" type="ORF">I4F81_005560</name>
</gene>
<dbReference type="Proteomes" id="UP000798662">
    <property type="component" value="Chromosome 2"/>
</dbReference>
<reference evidence="1" key="1">
    <citation type="submission" date="2019-11" db="EMBL/GenBank/DDBJ databases">
        <title>Nori genome reveals adaptations in red seaweeds to the harsh intertidal environment.</title>
        <authorList>
            <person name="Wang D."/>
            <person name="Mao Y."/>
        </authorList>
    </citation>
    <scope>NUCLEOTIDE SEQUENCE</scope>
    <source>
        <tissue evidence="1">Gametophyte</tissue>
    </source>
</reference>
<keyword evidence="2" id="KW-1185">Reference proteome</keyword>
<proteinExistence type="predicted"/>
<dbReference type="EMBL" id="CM020619">
    <property type="protein sequence ID" value="KAK1862994.1"/>
    <property type="molecule type" value="Genomic_DNA"/>
</dbReference>
<protein>
    <submittedName>
        <fullName evidence="1">Uncharacterized protein</fullName>
    </submittedName>
</protein>
<name>A0ACC3BYK6_PYRYE</name>
<accession>A0ACC3BYK6</accession>